<dbReference type="GeneID" id="63718364"/>
<organism evidence="1 2">
    <name type="scientific">Drechmeria coniospora</name>
    <name type="common">Nematophagous fungus</name>
    <name type="synonym">Meria coniospora</name>
    <dbReference type="NCBI Taxonomy" id="98403"/>
    <lineage>
        <taxon>Eukaryota</taxon>
        <taxon>Fungi</taxon>
        <taxon>Dikarya</taxon>
        <taxon>Ascomycota</taxon>
        <taxon>Pezizomycotina</taxon>
        <taxon>Sordariomycetes</taxon>
        <taxon>Hypocreomycetidae</taxon>
        <taxon>Hypocreales</taxon>
        <taxon>Ophiocordycipitaceae</taxon>
        <taxon>Drechmeria</taxon>
    </lineage>
</organism>
<proteinExistence type="predicted"/>
<gene>
    <name evidence="1" type="ORF">DCS_05721</name>
</gene>
<dbReference type="AlphaFoldDB" id="A0A151GNK4"/>
<dbReference type="STRING" id="98403.A0A151GNK4"/>
<dbReference type="EMBL" id="LAYC01000002">
    <property type="protein sequence ID" value="KYK58704.1"/>
    <property type="molecule type" value="Genomic_DNA"/>
</dbReference>
<reference evidence="1 2" key="1">
    <citation type="journal article" date="2016" name="Sci. Rep.">
        <title>Insights into Adaptations to a Near-Obligate Nematode Endoparasitic Lifestyle from the Finished Genome of Drechmeria coniospora.</title>
        <authorList>
            <person name="Zhang L."/>
            <person name="Zhou Z."/>
            <person name="Guo Q."/>
            <person name="Fokkens L."/>
            <person name="Miskei M."/>
            <person name="Pocsi I."/>
            <person name="Zhang W."/>
            <person name="Chen M."/>
            <person name="Wang L."/>
            <person name="Sun Y."/>
            <person name="Donzelli B.G."/>
            <person name="Gibson D.M."/>
            <person name="Nelson D.R."/>
            <person name="Luo J.G."/>
            <person name="Rep M."/>
            <person name="Liu H."/>
            <person name="Yang S."/>
            <person name="Wang J."/>
            <person name="Krasnoff S.B."/>
            <person name="Xu Y."/>
            <person name="Molnar I."/>
            <person name="Lin M."/>
        </authorList>
    </citation>
    <scope>NUCLEOTIDE SEQUENCE [LARGE SCALE GENOMIC DNA]</scope>
    <source>
        <strain evidence="1 2">ARSEF 6962</strain>
    </source>
</reference>
<evidence type="ECO:0000313" key="1">
    <source>
        <dbReference type="EMBL" id="KYK58704.1"/>
    </source>
</evidence>
<dbReference type="InParanoid" id="A0A151GNK4"/>
<protein>
    <submittedName>
        <fullName evidence="1">Uncharacterized protein</fullName>
    </submittedName>
</protein>
<name>A0A151GNK4_DRECN</name>
<dbReference type="RefSeq" id="XP_040658056.1">
    <property type="nucleotide sequence ID" value="XM_040803023.1"/>
</dbReference>
<evidence type="ECO:0000313" key="2">
    <source>
        <dbReference type="Proteomes" id="UP000076580"/>
    </source>
</evidence>
<dbReference type="Proteomes" id="UP000076580">
    <property type="component" value="Chromosome 02"/>
</dbReference>
<accession>A0A151GNK4</accession>
<sequence>MTSTIETPGQVKLKNIANAPNWQLRNVTRDFTKEKKISMSFQINSEGYEPEWFFLQVNVTREAKDASFYKPCDPGGNFSVSWSFVGETTGSMVLW</sequence>
<keyword evidence="2" id="KW-1185">Reference proteome</keyword>
<comment type="caution">
    <text evidence="1">The sequence shown here is derived from an EMBL/GenBank/DDBJ whole genome shotgun (WGS) entry which is preliminary data.</text>
</comment>